<dbReference type="CDD" id="cd05379">
    <property type="entry name" value="CAP_bacterial"/>
    <property type="match status" value="1"/>
</dbReference>
<dbReference type="PANTHER" id="PTHR31157">
    <property type="entry name" value="SCP DOMAIN-CONTAINING PROTEIN"/>
    <property type="match status" value="1"/>
</dbReference>
<sequence length="338" mass="39159">MKTIKKFLSFLLVGIVIVLILPFEQNSKLDKLVFPVYEKIDHLIDRDHSNTTLKTPKDQLFAVRNIQMNMTKSDVEQQLGKPVDVRGSEYGTDWHIYHNQYHDFVMVLYLDNRVHGLYSNQNVITSKKDIKYHSPRDLVQKELGNPIDQIQKGRTIYHQDNDEYEIYDIDHIYHTVFYDKHESNQVTGLLQISHTLENHLNQQYAAPSSYLMKSYEHLDFQFVNAARVQKGLAPLSYSSTLTQTARKHSQDMAENGYFDHINLAGQSPFERMKNDGISYKVAAENLAYGQVSSIYAHHGLMNSLGHRKNILNKEVTSLGVGVEFNELRQPYWTENYTG</sequence>
<dbReference type="Gene3D" id="3.40.33.10">
    <property type="entry name" value="CAP"/>
    <property type="match status" value="1"/>
</dbReference>
<dbReference type="Proteomes" id="UP000751852">
    <property type="component" value="Unassembled WGS sequence"/>
</dbReference>
<dbReference type="PANTHER" id="PTHR31157:SF1">
    <property type="entry name" value="SCP DOMAIN-CONTAINING PROTEIN"/>
    <property type="match status" value="1"/>
</dbReference>
<evidence type="ECO:0000313" key="3">
    <source>
        <dbReference type="EMBL" id="MBI5975239.1"/>
    </source>
</evidence>
<gene>
    <name evidence="3" type="ORF">HHH54_06445</name>
</gene>
<protein>
    <submittedName>
        <fullName evidence="3">CAP domain-containing protein</fullName>
    </submittedName>
</protein>
<feature type="domain" description="CAP-associated" evidence="2">
    <location>
        <begin position="68"/>
        <end position="201"/>
    </location>
</feature>
<organism evidence="3 4">
    <name type="scientific">Staphylococcus canis</name>
    <dbReference type="NCBI Taxonomy" id="2724942"/>
    <lineage>
        <taxon>Bacteria</taxon>
        <taxon>Bacillati</taxon>
        <taxon>Bacillota</taxon>
        <taxon>Bacilli</taxon>
        <taxon>Bacillales</taxon>
        <taxon>Staphylococcaceae</taxon>
        <taxon>Staphylococcus</taxon>
    </lineage>
</organism>
<feature type="domain" description="SCP" evidence="1">
    <location>
        <begin position="221"/>
        <end position="336"/>
    </location>
</feature>
<evidence type="ECO:0000259" key="1">
    <source>
        <dbReference type="Pfam" id="PF00188"/>
    </source>
</evidence>
<name>A0ABS0T910_9STAP</name>
<dbReference type="InterPro" id="IPR029410">
    <property type="entry name" value="CAP_assoc"/>
</dbReference>
<keyword evidence="4" id="KW-1185">Reference proteome</keyword>
<proteinExistence type="predicted"/>
<accession>A0ABS0T910</accession>
<dbReference type="RefSeq" id="WP_198618017.1">
    <property type="nucleotide sequence ID" value="NZ_JABANU010000013.1"/>
</dbReference>
<dbReference type="EMBL" id="JABANU010000013">
    <property type="protein sequence ID" value="MBI5975239.1"/>
    <property type="molecule type" value="Genomic_DNA"/>
</dbReference>
<evidence type="ECO:0000259" key="2">
    <source>
        <dbReference type="Pfam" id="PF14504"/>
    </source>
</evidence>
<dbReference type="InterPro" id="IPR035940">
    <property type="entry name" value="CAP_sf"/>
</dbReference>
<dbReference type="Pfam" id="PF00188">
    <property type="entry name" value="CAP"/>
    <property type="match status" value="1"/>
</dbReference>
<reference evidence="3 4" key="1">
    <citation type="submission" date="2020-04" db="EMBL/GenBank/DDBJ databases">
        <title>Staphylococcus species from domestic dog.</title>
        <authorList>
            <person name="Paterson G.K."/>
        </authorList>
    </citation>
    <scope>NUCLEOTIDE SEQUENCE [LARGE SCALE GENOMIC DNA]</scope>
    <source>
        <strain evidence="3 4">H16/1A</strain>
    </source>
</reference>
<dbReference type="Pfam" id="PF14504">
    <property type="entry name" value="CAP_assoc_N"/>
    <property type="match status" value="1"/>
</dbReference>
<dbReference type="InterPro" id="IPR014044">
    <property type="entry name" value="CAP_dom"/>
</dbReference>
<comment type="caution">
    <text evidence="3">The sequence shown here is derived from an EMBL/GenBank/DDBJ whole genome shotgun (WGS) entry which is preliminary data.</text>
</comment>
<dbReference type="SUPFAM" id="SSF55797">
    <property type="entry name" value="PR-1-like"/>
    <property type="match status" value="1"/>
</dbReference>
<evidence type="ECO:0000313" key="4">
    <source>
        <dbReference type="Proteomes" id="UP000751852"/>
    </source>
</evidence>